<dbReference type="EMBL" id="JAVLVU010000001">
    <property type="protein sequence ID" value="MDT3401438.1"/>
    <property type="molecule type" value="Genomic_DNA"/>
</dbReference>
<proteinExistence type="predicted"/>
<accession>A0ABU3GNT5</accession>
<feature type="chain" id="PRO_5047101216" description="Succinylglutamate desuccinylase" evidence="1">
    <location>
        <begin position="22"/>
        <end position="378"/>
    </location>
</feature>
<sequence length="378" mass="41146">MKTNLKVLLTICCLGQLMAFASCKKNSVTIDNEEETVVSKTTPTSVTFKGVTYNVGDTVYGYKNYIKLVVGDNNAPLILGVPHDGLNTGSPVIPETGDTGRDLNTKLLAKSIASAFKNDTGMQPWMIINEIGRKRVDPNTYPSDVPSRYTDPEAVNTYNSYHELLLFARTTVAAGTAGTQGALFLDIHGHAHQYDGSHTEQYTSTTTGNTLQSAFIDQTEVGYGLSNFSLEKDNTYLNALADSSSIRNIALAHPSTSFSQLIRGTYSFGALLEGQSVHAVPGNIMQILERNATLFGTVSGKPDRRPYFNGGYCTRKYGTINKGSTTGFNDNIAAIQIETPGITVRNNASIIAISGPRIKKAVINYLNYWYGYTFTNTY</sequence>
<keyword evidence="3" id="KW-1185">Reference proteome</keyword>
<feature type="signal peptide" evidence="1">
    <location>
        <begin position="1"/>
        <end position="21"/>
    </location>
</feature>
<keyword evidence="1" id="KW-0732">Signal</keyword>
<dbReference type="PROSITE" id="PS51257">
    <property type="entry name" value="PROKAR_LIPOPROTEIN"/>
    <property type="match status" value="1"/>
</dbReference>
<organism evidence="2 3">
    <name type="scientific">Mucilaginibacter terrae</name>
    <dbReference type="NCBI Taxonomy" id="1955052"/>
    <lineage>
        <taxon>Bacteria</taxon>
        <taxon>Pseudomonadati</taxon>
        <taxon>Bacteroidota</taxon>
        <taxon>Sphingobacteriia</taxon>
        <taxon>Sphingobacteriales</taxon>
        <taxon>Sphingobacteriaceae</taxon>
        <taxon>Mucilaginibacter</taxon>
    </lineage>
</organism>
<reference evidence="3" key="1">
    <citation type="submission" date="2023-07" db="EMBL/GenBank/DDBJ databases">
        <title>Functional and genomic diversity of the sorghum phyllosphere microbiome.</title>
        <authorList>
            <person name="Shade A."/>
        </authorList>
    </citation>
    <scope>NUCLEOTIDE SEQUENCE [LARGE SCALE GENOMIC DNA]</scope>
    <source>
        <strain evidence="3">SORGH_AS_0422</strain>
    </source>
</reference>
<evidence type="ECO:0008006" key="4">
    <source>
        <dbReference type="Google" id="ProtNLM"/>
    </source>
</evidence>
<dbReference type="Proteomes" id="UP001258315">
    <property type="component" value="Unassembled WGS sequence"/>
</dbReference>
<name>A0ABU3GNT5_9SPHI</name>
<dbReference type="RefSeq" id="WP_311947310.1">
    <property type="nucleotide sequence ID" value="NZ_JAVLVU010000001.1"/>
</dbReference>
<dbReference type="Gene3D" id="3.40.630.40">
    <property type="entry name" value="Zn-dependent exopeptidases"/>
    <property type="match status" value="1"/>
</dbReference>
<gene>
    <name evidence="2" type="ORF">QE417_000510</name>
</gene>
<evidence type="ECO:0000256" key="1">
    <source>
        <dbReference type="SAM" id="SignalP"/>
    </source>
</evidence>
<evidence type="ECO:0000313" key="3">
    <source>
        <dbReference type="Proteomes" id="UP001258315"/>
    </source>
</evidence>
<evidence type="ECO:0000313" key="2">
    <source>
        <dbReference type="EMBL" id="MDT3401438.1"/>
    </source>
</evidence>
<protein>
    <recommendedName>
        <fullName evidence="4">Succinylglutamate desuccinylase</fullName>
    </recommendedName>
</protein>
<comment type="caution">
    <text evidence="2">The sequence shown here is derived from an EMBL/GenBank/DDBJ whole genome shotgun (WGS) entry which is preliminary data.</text>
</comment>